<evidence type="ECO:0000313" key="1">
    <source>
        <dbReference type="EMBL" id="GMT31095.1"/>
    </source>
</evidence>
<keyword evidence="2" id="KW-1185">Reference proteome</keyword>
<dbReference type="EMBL" id="BTSY01000005">
    <property type="protein sequence ID" value="GMT31095.1"/>
    <property type="molecule type" value="Genomic_DNA"/>
</dbReference>
<dbReference type="Proteomes" id="UP001432322">
    <property type="component" value="Unassembled WGS sequence"/>
</dbReference>
<organism evidence="1 2">
    <name type="scientific">Pristionchus fissidentatus</name>
    <dbReference type="NCBI Taxonomy" id="1538716"/>
    <lineage>
        <taxon>Eukaryota</taxon>
        <taxon>Metazoa</taxon>
        <taxon>Ecdysozoa</taxon>
        <taxon>Nematoda</taxon>
        <taxon>Chromadorea</taxon>
        <taxon>Rhabditida</taxon>
        <taxon>Rhabditina</taxon>
        <taxon>Diplogasteromorpha</taxon>
        <taxon>Diplogasteroidea</taxon>
        <taxon>Neodiplogasteridae</taxon>
        <taxon>Pristionchus</taxon>
    </lineage>
</organism>
<accession>A0AAV5WKN9</accession>
<sequence>MRLCSKSLEEEVARTDICSPKISGIIIFDDRFGLTRMHIRLYAKDWRLLLQLRAEDFDSFKEKLHVQSRLFRKAKLNDLHLGFYCIDAPEELITEAAKPFSATEVQFDMNHCVPRCLPELVQKFDASEMRLVATQCTADNRLIKELDFNRFASANISADCEGESALNRMGSSHFC</sequence>
<protein>
    <submittedName>
        <fullName evidence="1">Uncharacterized protein</fullName>
    </submittedName>
</protein>
<gene>
    <name evidence="1" type="ORF">PFISCL1PPCAC_22392</name>
</gene>
<dbReference type="AlphaFoldDB" id="A0AAV5WKN9"/>
<proteinExistence type="predicted"/>
<name>A0AAV5WKN9_9BILA</name>
<comment type="caution">
    <text evidence="1">The sequence shown here is derived from an EMBL/GenBank/DDBJ whole genome shotgun (WGS) entry which is preliminary data.</text>
</comment>
<evidence type="ECO:0000313" key="2">
    <source>
        <dbReference type="Proteomes" id="UP001432322"/>
    </source>
</evidence>
<reference evidence="1" key="1">
    <citation type="submission" date="2023-10" db="EMBL/GenBank/DDBJ databases">
        <title>Genome assembly of Pristionchus species.</title>
        <authorList>
            <person name="Yoshida K."/>
            <person name="Sommer R.J."/>
        </authorList>
    </citation>
    <scope>NUCLEOTIDE SEQUENCE</scope>
    <source>
        <strain evidence="1">RS5133</strain>
    </source>
</reference>